<evidence type="ECO:0000313" key="12">
    <source>
        <dbReference type="EMBL" id="STO08457.1"/>
    </source>
</evidence>
<evidence type="ECO:0000256" key="6">
    <source>
        <dbReference type="ARBA" id="ARBA00022500"/>
    </source>
</evidence>
<dbReference type="InterPro" id="IPR028976">
    <property type="entry name" value="CheC-like_sf"/>
</dbReference>
<accession>A0A377FUG5</accession>
<reference evidence="12 13" key="1">
    <citation type="submission" date="2018-06" db="EMBL/GenBank/DDBJ databases">
        <authorList>
            <consortium name="Pathogen Informatics"/>
            <person name="Doyle S."/>
        </authorList>
    </citation>
    <scope>NUCLEOTIDE SEQUENCE [LARGE SCALE GENOMIC DNA]</scope>
    <source>
        <strain evidence="12 13">NCTC13163</strain>
    </source>
</reference>
<keyword evidence="7" id="KW-0283">Flagellar rotation</keyword>
<dbReference type="InterPro" id="IPR036429">
    <property type="entry name" value="SpoA-like_sf"/>
</dbReference>
<evidence type="ECO:0000313" key="13">
    <source>
        <dbReference type="Proteomes" id="UP000254060"/>
    </source>
</evidence>
<dbReference type="InterPro" id="IPR001543">
    <property type="entry name" value="FliN-like_C"/>
</dbReference>
<dbReference type="PANTHER" id="PTHR30034">
    <property type="entry name" value="FLAGELLAR MOTOR SWITCH PROTEIN FLIM"/>
    <property type="match status" value="1"/>
</dbReference>
<evidence type="ECO:0000256" key="2">
    <source>
        <dbReference type="ARBA" id="ARBA00004202"/>
    </source>
</evidence>
<dbReference type="PIRSF" id="PIRSF002888">
    <property type="entry name" value="FliM"/>
    <property type="match status" value="1"/>
</dbReference>
<dbReference type="Pfam" id="PF02154">
    <property type="entry name" value="FliM"/>
    <property type="match status" value="1"/>
</dbReference>
<sequence length="329" mass="36938">MGEVLSQQEIDALLSALSSGDVEADSFLAQEEERKVRQYDFKRAVRFSKDQIRSLTRIHEHFTRMLTTFFSAQLRTYVQFTVNSVEQLPYDEFIHSIPSMTMINLIEAPPLNGRFIIEVNPNISYAMLDRLLGGPGVEIEKVDSFTEIEMRILTQLYKRAFSSYGDAWESIAEVKSEMTAVEVNPQFLQLVSPNETVVLVSIGVTIGEVSGTINVCLPFVTIEPVLSKLSSHYWMQEANRRNATGSSKEPLKAQLMNSSVEVVSLLGETTITFGDLLHLEVGDCLTLDQLVKEPLSVMIGENKVFRGQVGVSGKRMAVQVLHRVKEEEQ</sequence>
<dbReference type="InterPro" id="IPR001689">
    <property type="entry name" value="Flag_FliM"/>
</dbReference>
<keyword evidence="12" id="KW-0966">Cell projection</keyword>
<name>A0A377FUG5_9BACL</name>
<dbReference type="Proteomes" id="UP000254060">
    <property type="component" value="Unassembled WGS sequence"/>
</dbReference>
<dbReference type="STRING" id="1397694.GCA_000702585_02324"/>
<evidence type="ECO:0000259" key="11">
    <source>
        <dbReference type="Pfam" id="PF01052"/>
    </source>
</evidence>
<evidence type="ECO:0000256" key="3">
    <source>
        <dbReference type="ARBA" id="ARBA00011049"/>
    </source>
</evidence>
<evidence type="ECO:0000256" key="9">
    <source>
        <dbReference type="ARBA" id="ARBA00023143"/>
    </source>
</evidence>
<dbReference type="AlphaFoldDB" id="A0A377FUG5"/>
<evidence type="ECO:0000256" key="10">
    <source>
        <dbReference type="NCBIfam" id="TIGR01397"/>
    </source>
</evidence>
<evidence type="ECO:0000256" key="5">
    <source>
        <dbReference type="ARBA" id="ARBA00022475"/>
    </source>
</evidence>
<dbReference type="Gene3D" id="3.40.1550.10">
    <property type="entry name" value="CheC-like"/>
    <property type="match status" value="1"/>
</dbReference>
<dbReference type="EMBL" id="UGGP01000001">
    <property type="protein sequence ID" value="STO08457.1"/>
    <property type="molecule type" value="Genomic_DNA"/>
</dbReference>
<evidence type="ECO:0000256" key="1">
    <source>
        <dbReference type="ARBA" id="ARBA00004117"/>
    </source>
</evidence>
<evidence type="ECO:0000256" key="4">
    <source>
        <dbReference type="ARBA" id="ARBA00021898"/>
    </source>
</evidence>
<dbReference type="GO" id="GO:0071978">
    <property type="term" value="P:bacterial-type flagellum-dependent swarming motility"/>
    <property type="evidence" value="ECO:0007669"/>
    <property type="project" value="TreeGrafter"/>
</dbReference>
<keyword evidence="8" id="KW-0472">Membrane</keyword>
<dbReference type="SUPFAM" id="SSF103039">
    <property type="entry name" value="CheC-like"/>
    <property type="match status" value="1"/>
</dbReference>
<dbReference type="GO" id="GO:0005886">
    <property type="term" value="C:plasma membrane"/>
    <property type="evidence" value="ECO:0007669"/>
    <property type="project" value="UniProtKB-SubCell"/>
</dbReference>
<protein>
    <recommendedName>
        <fullName evidence="4 10">Flagellar motor switch protein FliM</fullName>
    </recommendedName>
</protein>
<dbReference type="GO" id="GO:0003774">
    <property type="term" value="F:cytoskeletal motor activity"/>
    <property type="evidence" value="ECO:0007669"/>
    <property type="project" value="InterPro"/>
</dbReference>
<dbReference type="SUPFAM" id="SSF101801">
    <property type="entry name" value="Surface presentation of antigens (SPOA)"/>
    <property type="match status" value="1"/>
</dbReference>
<keyword evidence="5" id="KW-1003">Cell membrane</keyword>
<comment type="similarity">
    <text evidence="3">Belongs to the FliM family.</text>
</comment>
<dbReference type="Pfam" id="PF01052">
    <property type="entry name" value="FliMN_C"/>
    <property type="match status" value="1"/>
</dbReference>
<dbReference type="PANTHER" id="PTHR30034:SF6">
    <property type="entry name" value="YOP PROTEINS TRANSLOCATION PROTEIN Q"/>
    <property type="match status" value="1"/>
</dbReference>
<dbReference type="GO" id="GO:0050918">
    <property type="term" value="P:positive chemotaxis"/>
    <property type="evidence" value="ECO:0007669"/>
    <property type="project" value="TreeGrafter"/>
</dbReference>
<keyword evidence="9" id="KW-0975">Bacterial flagellum</keyword>
<organism evidence="12 13">
    <name type="scientific">Exiguobacterium aurantiacum</name>
    <dbReference type="NCBI Taxonomy" id="33987"/>
    <lineage>
        <taxon>Bacteria</taxon>
        <taxon>Bacillati</taxon>
        <taxon>Bacillota</taxon>
        <taxon>Bacilli</taxon>
        <taxon>Bacillales</taxon>
        <taxon>Bacillales Family XII. Incertae Sedis</taxon>
        <taxon>Exiguobacterium</taxon>
    </lineage>
</organism>
<feature type="domain" description="Flagellar motor switch protein FliN-like C-terminal" evidence="11">
    <location>
        <begin position="254"/>
        <end position="324"/>
    </location>
</feature>
<dbReference type="RefSeq" id="WP_029335388.1">
    <property type="nucleotide sequence ID" value="NZ_UGGP01000001.1"/>
</dbReference>
<proteinExistence type="inferred from homology"/>
<keyword evidence="12" id="KW-0282">Flagellum</keyword>
<dbReference type="OrthoDB" id="9806941at2"/>
<gene>
    <name evidence="12" type="primary">fliM</name>
    <name evidence="12" type="ORF">NCTC13163_01828</name>
</gene>
<keyword evidence="6" id="KW-0145">Chemotaxis</keyword>
<dbReference type="CDD" id="cd17908">
    <property type="entry name" value="FliM"/>
    <property type="match status" value="1"/>
</dbReference>
<keyword evidence="12" id="KW-0969">Cilium</keyword>
<evidence type="ECO:0000256" key="8">
    <source>
        <dbReference type="ARBA" id="ARBA00023136"/>
    </source>
</evidence>
<dbReference type="Gene3D" id="2.30.330.10">
    <property type="entry name" value="SpoA-like"/>
    <property type="match status" value="1"/>
</dbReference>
<comment type="subcellular location">
    <subcellularLocation>
        <location evidence="1">Bacterial flagellum basal body</location>
    </subcellularLocation>
    <subcellularLocation>
        <location evidence="2">Cell membrane</location>
        <topology evidence="2">Peripheral membrane protein</topology>
    </subcellularLocation>
</comment>
<dbReference type="GO" id="GO:0009425">
    <property type="term" value="C:bacterial-type flagellum basal body"/>
    <property type="evidence" value="ECO:0007669"/>
    <property type="project" value="UniProtKB-SubCell"/>
</dbReference>
<dbReference type="SMR" id="A0A377FUG5"/>
<evidence type="ECO:0000256" key="7">
    <source>
        <dbReference type="ARBA" id="ARBA00022779"/>
    </source>
</evidence>
<dbReference type="PRINTS" id="PR00955">
    <property type="entry name" value="FLGMOTORFLIM"/>
</dbReference>
<dbReference type="NCBIfam" id="TIGR01397">
    <property type="entry name" value="fliM_switch"/>
    <property type="match status" value="1"/>
</dbReference>